<evidence type="ECO:0000313" key="10">
    <source>
        <dbReference type="EMBL" id="AZZ55046.1"/>
    </source>
</evidence>
<name>A0AAD1AF63_9MICO</name>
<dbReference type="SUPFAM" id="SSF90123">
    <property type="entry name" value="ABC transporter transmembrane region"/>
    <property type="match status" value="1"/>
</dbReference>
<dbReference type="Gene3D" id="3.40.50.300">
    <property type="entry name" value="P-loop containing nucleotide triphosphate hydrolases"/>
    <property type="match status" value="1"/>
</dbReference>
<evidence type="ECO:0000256" key="6">
    <source>
        <dbReference type="ARBA" id="ARBA00023136"/>
    </source>
</evidence>
<keyword evidence="2 8" id="KW-0812">Transmembrane</keyword>
<reference evidence="10 11" key="1">
    <citation type="submission" date="2018-03" db="EMBL/GenBank/DDBJ databases">
        <title>Bacteriophage NCPPB3778 and a type I-E CRISPR drive the evolution of the US Biological Select Agent, Rathayibacter toxicus.</title>
        <authorList>
            <person name="Davis E.W.II."/>
            <person name="Tabima J.F."/>
            <person name="Weisberg A.J."/>
            <person name="Dantas Lopes L."/>
            <person name="Wiseman M.S."/>
            <person name="Wiseman M.S."/>
            <person name="Pupko T."/>
            <person name="Belcher M.S."/>
            <person name="Sechler A.J."/>
            <person name="Tancos M.A."/>
            <person name="Schroeder B.K."/>
            <person name="Murray T.D."/>
            <person name="Luster D.G."/>
            <person name="Schneider W.L."/>
            <person name="Rogers E."/>
            <person name="Andreote F.D."/>
            <person name="Grunwald N.J."/>
            <person name="Putnam M.L."/>
            <person name="Chang J.H."/>
        </authorList>
    </citation>
    <scope>NUCLEOTIDE SEQUENCE [LARGE SCALE GENOMIC DNA]</scope>
    <source>
        <strain evidence="10 11">NCCPB 2253</strain>
    </source>
</reference>
<sequence>MLCAHPRRRAVTILNGKEKVRELREPRSPGMLLILQAAKIAPWPTAVLALLMGIAALLPLSLAVFSGKLIGLLANSEGTALGIGRGLFLTILTIGFFFFLQQALTPLLLGTAEILGRKVDRALRIRVLDSLAAPETMAGIEAADIRNLLGGINGGLGSAKIVDALTGLVNITVVRWGALAGLLLFIPYRWWVAPLAAAAYVVAMSLGSRVYQIGLKSSEGDPSSGVRSRYLQALVATPAAAKDVRIFGLTDWLRATRNIEWLRGIKEDRSARSGVRSVSVISGVLVFVVQASLLLMLYSDFRAGLLSEDTFTSLLVVVVGLGTALSLSSEMVSVSTGGAKIWAVRQLEASLKTGAPRAGKANEPSQASDRQRPRKTPSILFEDVWFTYPGSMCPVLRGLSFEMGAGVSTALVGVNGAGKSTVVKLMAGFYRPDSGRILIDGVDVADMDRSEWQRQCAILSQTWIRWGLSIRENVLWGAPGAAADEAVLSAVSLASGLADIVAHLPQGWETPLSRGFGGTDLSGGQWQRVALARALYAQASGARLLIMDEPTSALDVGGEAEINANLMNAASDDTLLLVSHRFAGVRQAKHIVVLENGQVTEQGKHKTLMERDGLYAQMFRTQAERYIDDGQAHDN</sequence>
<comment type="subcellular location">
    <subcellularLocation>
        <location evidence="1">Cell membrane</location>
        <topology evidence="1">Multi-pass membrane protein</topology>
    </subcellularLocation>
</comment>
<dbReference type="InterPro" id="IPR039421">
    <property type="entry name" value="Type_1_exporter"/>
</dbReference>
<evidence type="ECO:0000256" key="5">
    <source>
        <dbReference type="ARBA" id="ARBA00022989"/>
    </source>
</evidence>
<feature type="transmembrane region" description="Helical" evidence="8">
    <location>
        <begin position="164"/>
        <end position="185"/>
    </location>
</feature>
<feature type="domain" description="ABC transporter" evidence="9">
    <location>
        <begin position="379"/>
        <end position="621"/>
    </location>
</feature>
<keyword evidence="5 8" id="KW-1133">Transmembrane helix</keyword>
<feature type="transmembrane region" description="Helical" evidence="8">
    <location>
        <begin position="87"/>
        <end position="109"/>
    </location>
</feature>
<dbReference type="InterPro" id="IPR027417">
    <property type="entry name" value="P-loop_NTPase"/>
</dbReference>
<dbReference type="SUPFAM" id="SSF52540">
    <property type="entry name" value="P-loop containing nucleoside triphosphate hydrolases"/>
    <property type="match status" value="1"/>
</dbReference>
<feature type="region of interest" description="Disordered" evidence="7">
    <location>
        <begin position="353"/>
        <end position="375"/>
    </location>
</feature>
<accession>A0AAD1AF63</accession>
<dbReference type="GO" id="GO:0016887">
    <property type="term" value="F:ATP hydrolysis activity"/>
    <property type="evidence" value="ECO:0007669"/>
    <property type="project" value="InterPro"/>
</dbReference>
<evidence type="ECO:0000313" key="11">
    <source>
        <dbReference type="Proteomes" id="UP000283946"/>
    </source>
</evidence>
<evidence type="ECO:0000256" key="7">
    <source>
        <dbReference type="SAM" id="MobiDB-lite"/>
    </source>
</evidence>
<dbReference type="EMBL" id="CP028130">
    <property type="protein sequence ID" value="AZZ55046.1"/>
    <property type="molecule type" value="Genomic_DNA"/>
</dbReference>
<dbReference type="InterPro" id="IPR003439">
    <property type="entry name" value="ABC_transporter-like_ATP-bd"/>
</dbReference>
<keyword evidence="4 10" id="KW-0067">ATP-binding</keyword>
<dbReference type="Gene3D" id="1.20.1560.10">
    <property type="entry name" value="ABC transporter type 1, transmembrane domain"/>
    <property type="match status" value="1"/>
</dbReference>
<feature type="transmembrane region" description="Helical" evidence="8">
    <location>
        <begin position="278"/>
        <end position="298"/>
    </location>
</feature>
<dbReference type="InterPro" id="IPR003593">
    <property type="entry name" value="AAA+_ATPase"/>
</dbReference>
<protein>
    <submittedName>
        <fullName evidence="10">ABC transporter ATP-binding protein</fullName>
    </submittedName>
</protein>
<dbReference type="InterPro" id="IPR017871">
    <property type="entry name" value="ABC_transporter-like_CS"/>
</dbReference>
<feature type="transmembrane region" description="Helical" evidence="8">
    <location>
        <begin position="191"/>
        <end position="211"/>
    </location>
</feature>
<proteinExistence type="predicted"/>
<dbReference type="SMART" id="SM00382">
    <property type="entry name" value="AAA"/>
    <property type="match status" value="1"/>
</dbReference>
<dbReference type="InterPro" id="IPR036640">
    <property type="entry name" value="ABC1_TM_sf"/>
</dbReference>
<dbReference type="Proteomes" id="UP000283946">
    <property type="component" value="Chromosome"/>
</dbReference>
<evidence type="ECO:0000256" key="1">
    <source>
        <dbReference type="ARBA" id="ARBA00004651"/>
    </source>
</evidence>
<evidence type="ECO:0000256" key="4">
    <source>
        <dbReference type="ARBA" id="ARBA00022840"/>
    </source>
</evidence>
<keyword evidence="3" id="KW-0547">Nucleotide-binding</keyword>
<dbReference type="KEGG" id="ria:C7V51_03440"/>
<dbReference type="AlphaFoldDB" id="A0AAD1AF63"/>
<keyword evidence="6 8" id="KW-0472">Membrane</keyword>
<evidence type="ECO:0000256" key="3">
    <source>
        <dbReference type="ARBA" id="ARBA00022741"/>
    </source>
</evidence>
<dbReference type="GO" id="GO:0005524">
    <property type="term" value="F:ATP binding"/>
    <property type="evidence" value="ECO:0007669"/>
    <property type="project" value="UniProtKB-KW"/>
</dbReference>
<dbReference type="GO" id="GO:0015421">
    <property type="term" value="F:ABC-type oligopeptide transporter activity"/>
    <property type="evidence" value="ECO:0007669"/>
    <property type="project" value="TreeGrafter"/>
</dbReference>
<feature type="transmembrane region" description="Helical" evidence="8">
    <location>
        <begin position="46"/>
        <end position="67"/>
    </location>
</feature>
<evidence type="ECO:0000256" key="8">
    <source>
        <dbReference type="SAM" id="Phobius"/>
    </source>
</evidence>
<gene>
    <name evidence="10" type="ORF">C7V51_03440</name>
</gene>
<dbReference type="Pfam" id="PF00005">
    <property type="entry name" value="ABC_tran"/>
    <property type="match status" value="1"/>
</dbReference>
<dbReference type="GO" id="GO:0005886">
    <property type="term" value="C:plasma membrane"/>
    <property type="evidence" value="ECO:0007669"/>
    <property type="project" value="UniProtKB-SubCell"/>
</dbReference>
<evidence type="ECO:0000256" key="2">
    <source>
        <dbReference type="ARBA" id="ARBA00022692"/>
    </source>
</evidence>
<dbReference type="PANTHER" id="PTHR43394">
    <property type="entry name" value="ATP-DEPENDENT PERMEASE MDL1, MITOCHONDRIAL"/>
    <property type="match status" value="1"/>
</dbReference>
<dbReference type="PROSITE" id="PS00211">
    <property type="entry name" value="ABC_TRANSPORTER_1"/>
    <property type="match status" value="1"/>
</dbReference>
<organism evidence="10 11">
    <name type="scientific">Rathayibacter iranicus</name>
    <dbReference type="NCBI Taxonomy" id="59737"/>
    <lineage>
        <taxon>Bacteria</taxon>
        <taxon>Bacillati</taxon>
        <taxon>Actinomycetota</taxon>
        <taxon>Actinomycetes</taxon>
        <taxon>Micrococcales</taxon>
        <taxon>Microbacteriaceae</taxon>
        <taxon>Rathayibacter</taxon>
    </lineage>
</organism>
<dbReference type="PANTHER" id="PTHR43394:SF1">
    <property type="entry name" value="ATP-BINDING CASSETTE SUB-FAMILY B MEMBER 10, MITOCHONDRIAL"/>
    <property type="match status" value="1"/>
</dbReference>
<evidence type="ECO:0000259" key="9">
    <source>
        <dbReference type="PROSITE" id="PS50893"/>
    </source>
</evidence>
<dbReference type="PROSITE" id="PS50893">
    <property type="entry name" value="ABC_TRANSPORTER_2"/>
    <property type="match status" value="1"/>
</dbReference>